<dbReference type="RefSeq" id="WP_136953852.1">
    <property type="nucleotide sequence ID" value="NZ_CP039712.1"/>
</dbReference>
<feature type="transmembrane region" description="Helical" evidence="1">
    <location>
        <begin position="513"/>
        <end position="534"/>
    </location>
</feature>
<feature type="transmembrane region" description="Helical" evidence="1">
    <location>
        <begin position="212"/>
        <end position="234"/>
    </location>
</feature>
<keyword evidence="1" id="KW-0812">Transmembrane</keyword>
<keyword evidence="1" id="KW-1133">Transmembrane helix</keyword>
<evidence type="ECO:0000313" key="3">
    <source>
        <dbReference type="Proteomes" id="UP000298615"/>
    </source>
</evidence>
<dbReference type="AlphaFoldDB" id="A0A4D7CYZ1"/>
<dbReference type="Proteomes" id="UP000298615">
    <property type="component" value="Chromosome"/>
</dbReference>
<feature type="transmembrane region" description="Helical" evidence="1">
    <location>
        <begin position="342"/>
        <end position="359"/>
    </location>
</feature>
<sequence length="540" mass="61157">MIISFIVVTVLSSQHLFSGGYTVIKSPDFYFHFNRFLGVIESLAAGQGLSRINTLFLEGWGYGSPMFYGDYLLVIGFVFYKLGFTALTSYKLYLMTLTFLCLLIPYYCSRPVVKNKTIAYFIALLYALATFRMYDLFVRNALGEATAFLFIPLVVLGMWSIKTEKAPRWYYLALGMTGLLVTHLLTTILVTIALAIMVIVDNKAFIRKWDAFSALVKATLLTVGLSAFFTLPMLEQLKLVPMRINTDPILQRSMFLTDFGKLLEQSLDNVALYSANIGILLLIPIVLRFFVKRDEQNMARLKLADYTLVIGIITLLSATSLLPWELLFNLSFLSVIQFPFRWLIITTMMLAISGGIYFYEWSRLFANAQVVRVFMVLGILLSTMSYNQAVRLAEGEKVVNETAYQPYQIGTGQEYLPVATNRDWLKEQAGKIRYNQADIRITNSKINHTTIRFDYRDAKNAEVALPLLNYPGYQALEVATGRKLSLKIGAHYELMLQGLQGTGKVEVSYQGTFIQKVGLAISIGTLVLSGYLVYYQRKTR</sequence>
<name>A0A4D7CYZ1_9ENTE</name>
<feature type="transmembrane region" description="Helical" evidence="1">
    <location>
        <begin position="59"/>
        <end position="80"/>
    </location>
</feature>
<keyword evidence="1" id="KW-0472">Membrane</keyword>
<evidence type="ECO:0008006" key="4">
    <source>
        <dbReference type="Google" id="ProtNLM"/>
    </source>
</evidence>
<feature type="transmembrane region" description="Helical" evidence="1">
    <location>
        <begin position="303"/>
        <end position="322"/>
    </location>
</feature>
<feature type="transmembrane region" description="Helical" evidence="1">
    <location>
        <begin position="118"/>
        <end position="134"/>
    </location>
</feature>
<dbReference type="EMBL" id="CP039712">
    <property type="protein sequence ID" value="QCI87030.1"/>
    <property type="molecule type" value="Genomic_DNA"/>
</dbReference>
<gene>
    <name evidence="2" type="ORF">FA707_08655</name>
</gene>
<evidence type="ECO:0000313" key="2">
    <source>
        <dbReference type="EMBL" id="QCI87030.1"/>
    </source>
</evidence>
<accession>A0A4D7CYZ1</accession>
<protein>
    <recommendedName>
        <fullName evidence="4">Membrane protein 6-pyruvoyl-tetrahydropterin synthase-related domain-containing protein</fullName>
    </recommendedName>
</protein>
<feature type="transmembrane region" description="Helical" evidence="1">
    <location>
        <begin position="371"/>
        <end position="389"/>
    </location>
</feature>
<evidence type="ECO:0000256" key="1">
    <source>
        <dbReference type="SAM" id="Phobius"/>
    </source>
</evidence>
<proteinExistence type="predicted"/>
<feature type="transmembrane region" description="Helical" evidence="1">
    <location>
        <begin position="141"/>
        <end position="161"/>
    </location>
</feature>
<feature type="transmembrane region" description="Helical" evidence="1">
    <location>
        <begin position="270"/>
        <end position="291"/>
    </location>
</feature>
<keyword evidence="3" id="KW-1185">Reference proteome</keyword>
<organism evidence="2 3">
    <name type="scientific">Vagococcus zengguangii</name>
    <dbReference type="NCBI Taxonomy" id="2571750"/>
    <lineage>
        <taxon>Bacteria</taxon>
        <taxon>Bacillati</taxon>
        <taxon>Bacillota</taxon>
        <taxon>Bacilli</taxon>
        <taxon>Lactobacillales</taxon>
        <taxon>Enterococcaceae</taxon>
        <taxon>Vagococcus</taxon>
    </lineage>
</organism>
<feature type="transmembrane region" description="Helical" evidence="1">
    <location>
        <begin position="92"/>
        <end position="112"/>
    </location>
</feature>
<reference evidence="2 3" key="1">
    <citation type="submission" date="2019-04" db="EMBL/GenBank/DDBJ databases">
        <title>Vagococcus sp. nov., isolated from faeces of yaks (Bos grunniens).</title>
        <authorList>
            <person name="Ge Y."/>
        </authorList>
    </citation>
    <scope>NUCLEOTIDE SEQUENCE [LARGE SCALE GENOMIC DNA]</scope>
    <source>
        <strain evidence="2 3">MN-17</strain>
    </source>
</reference>
<dbReference type="KEGG" id="vao:FA707_08655"/>
<feature type="transmembrane region" description="Helical" evidence="1">
    <location>
        <begin position="173"/>
        <end position="200"/>
    </location>
</feature>